<name>A0A0B4DZT1_9CAUL</name>
<dbReference type="AlphaFoldDB" id="A0A0B4DZT1"/>
<keyword evidence="1" id="KW-0808">Transferase</keyword>
<dbReference type="RefSeq" id="WP_039244838.1">
    <property type="nucleotide sequence ID" value="NZ_JWSY01000005.1"/>
</dbReference>
<dbReference type="EMBL" id="JWSY01000005">
    <property type="protein sequence ID" value="KIC59788.1"/>
    <property type="molecule type" value="Genomic_DNA"/>
</dbReference>
<reference evidence="1 2" key="1">
    <citation type="submission" date="2014-12" db="EMBL/GenBank/DDBJ databases">
        <title>Genome sequencing of Brevundimonas nasdae TPW30.</title>
        <authorList>
            <person name="Tan P.W."/>
            <person name="Chan K.-G."/>
        </authorList>
    </citation>
    <scope>NUCLEOTIDE SEQUENCE [LARGE SCALE GENOMIC DNA]</scope>
    <source>
        <strain evidence="1 2">TPW30</strain>
    </source>
</reference>
<evidence type="ECO:0000313" key="1">
    <source>
        <dbReference type="EMBL" id="KIC59788.1"/>
    </source>
</evidence>
<comment type="caution">
    <text evidence="1">The sequence shown here is derived from an EMBL/GenBank/DDBJ whole genome shotgun (WGS) entry which is preliminary data.</text>
</comment>
<dbReference type="Gene3D" id="3.20.170.20">
    <property type="entry name" value="Protein of unknown function DUF952"/>
    <property type="match status" value="1"/>
</dbReference>
<evidence type="ECO:0000313" key="2">
    <source>
        <dbReference type="Proteomes" id="UP000031166"/>
    </source>
</evidence>
<dbReference type="GO" id="GO:0016740">
    <property type="term" value="F:transferase activity"/>
    <property type="evidence" value="ECO:0007669"/>
    <property type="project" value="UniProtKB-KW"/>
</dbReference>
<organism evidence="1 2">
    <name type="scientific">Brevundimonas nasdae</name>
    <dbReference type="NCBI Taxonomy" id="172043"/>
    <lineage>
        <taxon>Bacteria</taxon>
        <taxon>Pseudomonadati</taxon>
        <taxon>Pseudomonadota</taxon>
        <taxon>Alphaproteobacteria</taxon>
        <taxon>Caulobacterales</taxon>
        <taxon>Caulobacteraceae</taxon>
        <taxon>Brevundimonas</taxon>
    </lineage>
</organism>
<dbReference type="Proteomes" id="UP000031166">
    <property type="component" value="Unassembled WGS sequence"/>
</dbReference>
<dbReference type="Pfam" id="PF06108">
    <property type="entry name" value="DUF952"/>
    <property type="match status" value="1"/>
</dbReference>
<gene>
    <name evidence="1" type="ORF">RM53_05185</name>
</gene>
<sequence length="114" mass="12357">MTDIAYKIVDAAEWRAAVAEGRYDGAPVDLADGYIHMSTEAQLAETARRHFAGRGDLLLLTVDLSRFGDDLIWEPSRGGDLFPHLYAPLPVAAVTASRAFSVTADGEMAFEDAQ</sequence>
<accession>A0A0B4DZT1</accession>
<dbReference type="PANTHER" id="PTHR34129">
    <property type="entry name" value="BLR1139 PROTEIN"/>
    <property type="match status" value="1"/>
</dbReference>
<dbReference type="STRING" id="172043.RM53_05185"/>
<protein>
    <submittedName>
        <fullName evidence="1">Glutathione S-transferase</fullName>
    </submittedName>
</protein>
<dbReference type="InterPro" id="IPR009297">
    <property type="entry name" value="DUF952"/>
</dbReference>
<dbReference type="PANTHER" id="PTHR34129:SF1">
    <property type="entry name" value="DUF952 DOMAIN-CONTAINING PROTEIN"/>
    <property type="match status" value="1"/>
</dbReference>
<proteinExistence type="predicted"/>
<dbReference type="SUPFAM" id="SSF56399">
    <property type="entry name" value="ADP-ribosylation"/>
    <property type="match status" value="1"/>
</dbReference>